<proteinExistence type="predicted"/>
<dbReference type="AlphaFoldDB" id="A0A2J8A4L0"/>
<protein>
    <submittedName>
        <fullName evidence="1">Uncharacterized protein</fullName>
    </submittedName>
</protein>
<accession>A0A2J8A4L0</accession>
<evidence type="ECO:0000313" key="2">
    <source>
        <dbReference type="Proteomes" id="UP000236333"/>
    </source>
</evidence>
<name>A0A2J8A4L0_9CHLO</name>
<evidence type="ECO:0000313" key="1">
    <source>
        <dbReference type="EMBL" id="PNH07461.1"/>
    </source>
</evidence>
<sequence>MPSGKESQLRPGAVRIVVHKAIPAAGRNADALCQEARDAVASALPPELVGSSSIMAPDE</sequence>
<dbReference type="Proteomes" id="UP000236333">
    <property type="component" value="Unassembled WGS sequence"/>
</dbReference>
<keyword evidence="2" id="KW-1185">Reference proteome</keyword>
<comment type="caution">
    <text evidence="1">The sequence shown here is derived from an EMBL/GenBank/DDBJ whole genome shotgun (WGS) entry which is preliminary data.</text>
</comment>
<reference evidence="1 2" key="1">
    <citation type="journal article" date="2017" name="Mol. Biol. Evol.">
        <title>The 4-celled Tetrabaena socialis nuclear genome reveals the essential components for genetic control of cell number at the origin of multicellularity in the volvocine lineage.</title>
        <authorList>
            <person name="Featherston J."/>
            <person name="Arakaki Y."/>
            <person name="Hanschen E.R."/>
            <person name="Ferris P.J."/>
            <person name="Michod R.E."/>
            <person name="Olson B.J.S.C."/>
            <person name="Nozaki H."/>
            <person name="Durand P.M."/>
        </authorList>
    </citation>
    <scope>NUCLEOTIDE SEQUENCE [LARGE SCALE GENOMIC DNA]</scope>
    <source>
        <strain evidence="1 2">NIES-571</strain>
    </source>
</reference>
<dbReference type="OrthoDB" id="417078at2759"/>
<dbReference type="EMBL" id="PGGS01000179">
    <property type="protein sequence ID" value="PNH07461.1"/>
    <property type="molecule type" value="Genomic_DNA"/>
</dbReference>
<organism evidence="1 2">
    <name type="scientific">Tetrabaena socialis</name>
    <dbReference type="NCBI Taxonomy" id="47790"/>
    <lineage>
        <taxon>Eukaryota</taxon>
        <taxon>Viridiplantae</taxon>
        <taxon>Chlorophyta</taxon>
        <taxon>core chlorophytes</taxon>
        <taxon>Chlorophyceae</taxon>
        <taxon>CS clade</taxon>
        <taxon>Chlamydomonadales</taxon>
        <taxon>Tetrabaenaceae</taxon>
        <taxon>Tetrabaena</taxon>
    </lineage>
</organism>
<gene>
    <name evidence="1" type="ORF">TSOC_006084</name>
</gene>